<dbReference type="RefSeq" id="XP_014671943.1">
    <property type="nucleotide sequence ID" value="XM_014816457.1"/>
</dbReference>
<feature type="coiled-coil region" evidence="2">
    <location>
        <begin position="28"/>
        <end position="82"/>
    </location>
</feature>
<evidence type="ECO:0000256" key="2">
    <source>
        <dbReference type="SAM" id="Coils"/>
    </source>
</evidence>
<name>A0ABM1EIC2_PRICU</name>
<keyword evidence="1 2" id="KW-0175">Coiled coil</keyword>
<sequence>MFLLSALTGVFVIFHREIEEKQHLEVSLRTHQVELKSQKTAVQQLQENKRTLEQQLAQANQAQAIAERLASENADVQRLLEEKTVDGCSLAALTARRVGEMDEARQVALAGAEKLVAEVAALKGELERQRAQFKDDHSDISAENEQLHAELESLRQENKLNEEALAHATLTYTHQLGQARADAAAAARDLTDERTRRTRAAADAESLTNRIAAATKRCSTEAARELEHKDSSLRQLEVKVVKVKEENALNLRAELHVLLLDLTHELEHALREGDTHAGGSQRGGGGEELGGRIPDGRPLWTSLQAQATEQRQTIEQLTVKLQLTEEGFAASRADLGGARESLNAVAADKVRWLRSLSSMTIGVGIHAIGGHPPPGGAPENESFYAVADLRVAGGAAFARRFAGERAEENARLESRLLEETAVRSAISQEVLDSQKMWEMEVKSRSKLVLFLFIDHRDAEIRIVAKHTAFTRSACKTAVTTQQVALLKTAAQDGKGKDETMVSSLRKQNNDERARQGSLAAETERLRGLYDREASEKEKLADKLNRAKEAAAAEKHSRLVASLNNKSQLPPDVRTDLQRALSSPSPSSRLTGVAP</sequence>
<feature type="coiled-coil region" evidence="2">
    <location>
        <begin position="112"/>
        <end position="164"/>
    </location>
</feature>
<evidence type="ECO:0000256" key="1">
    <source>
        <dbReference type="ARBA" id="ARBA00023054"/>
    </source>
</evidence>
<feature type="region of interest" description="Disordered" evidence="3">
    <location>
        <begin position="273"/>
        <end position="293"/>
    </location>
</feature>
<proteinExistence type="predicted"/>
<feature type="compositionally biased region" description="Basic and acidic residues" evidence="3">
    <location>
        <begin position="546"/>
        <end position="556"/>
    </location>
</feature>
<evidence type="ECO:0000313" key="5">
    <source>
        <dbReference type="Proteomes" id="UP000695022"/>
    </source>
</evidence>
<feature type="domain" description="CCDC144C-like coiled-coil" evidence="4">
    <location>
        <begin position="16"/>
        <end position="227"/>
    </location>
</feature>
<organism evidence="5 6">
    <name type="scientific">Priapulus caudatus</name>
    <name type="common">Priapulid worm</name>
    <dbReference type="NCBI Taxonomy" id="37621"/>
    <lineage>
        <taxon>Eukaryota</taxon>
        <taxon>Metazoa</taxon>
        <taxon>Ecdysozoa</taxon>
        <taxon>Scalidophora</taxon>
        <taxon>Priapulida</taxon>
        <taxon>Priapulimorpha</taxon>
        <taxon>Priapulimorphida</taxon>
        <taxon>Priapulidae</taxon>
        <taxon>Priapulus</taxon>
    </lineage>
</organism>
<keyword evidence="5" id="KW-1185">Reference proteome</keyword>
<dbReference type="InterPro" id="IPR039497">
    <property type="entry name" value="CC144C-like_CC_dom"/>
</dbReference>
<feature type="region of interest" description="Disordered" evidence="3">
    <location>
        <begin position="490"/>
        <end position="521"/>
    </location>
</feature>
<gene>
    <name evidence="6" type="primary">LOC106812558</name>
</gene>
<reference evidence="6" key="1">
    <citation type="submission" date="2025-08" db="UniProtKB">
        <authorList>
            <consortium name="RefSeq"/>
        </authorList>
    </citation>
    <scope>IDENTIFICATION</scope>
</reference>
<protein>
    <submittedName>
        <fullName evidence="6">Uncharacterized abhydrolase domain-containing protein DDB_G0269086-like</fullName>
    </submittedName>
</protein>
<accession>A0ABM1EIC2</accession>
<dbReference type="Pfam" id="PF14915">
    <property type="entry name" value="CCDC144C"/>
    <property type="match status" value="1"/>
</dbReference>
<dbReference type="GeneID" id="106812558"/>
<dbReference type="Proteomes" id="UP000695022">
    <property type="component" value="Unplaced"/>
</dbReference>
<evidence type="ECO:0000259" key="4">
    <source>
        <dbReference type="Pfam" id="PF14915"/>
    </source>
</evidence>
<evidence type="ECO:0000256" key="3">
    <source>
        <dbReference type="SAM" id="MobiDB-lite"/>
    </source>
</evidence>
<evidence type="ECO:0000313" key="6">
    <source>
        <dbReference type="RefSeq" id="XP_014671943.1"/>
    </source>
</evidence>
<feature type="region of interest" description="Disordered" evidence="3">
    <location>
        <begin position="546"/>
        <end position="594"/>
    </location>
</feature>